<sequence>MSPPGTVDFPAGVSLSALVTSCTSSTQATTNGGRPGRFFPTGTKTLLASSPASAEWRGENVPGLSLSNSKGRAVTVMERAR</sequence>
<accession>A0A6B0TYQ0</accession>
<organism evidence="1">
    <name type="scientific">Ixodes ricinus</name>
    <name type="common">Common tick</name>
    <name type="synonym">Acarus ricinus</name>
    <dbReference type="NCBI Taxonomy" id="34613"/>
    <lineage>
        <taxon>Eukaryota</taxon>
        <taxon>Metazoa</taxon>
        <taxon>Ecdysozoa</taxon>
        <taxon>Arthropoda</taxon>
        <taxon>Chelicerata</taxon>
        <taxon>Arachnida</taxon>
        <taxon>Acari</taxon>
        <taxon>Parasitiformes</taxon>
        <taxon>Ixodida</taxon>
        <taxon>Ixodoidea</taxon>
        <taxon>Ixodidae</taxon>
        <taxon>Ixodinae</taxon>
        <taxon>Ixodes</taxon>
    </lineage>
</organism>
<name>A0A6B0TYQ0_IXORI</name>
<dbReference type="EMBL" id="GIFC01002375">
    <property type="protein sequence ID" value="MXU84458.1"/>
    <property type="molecule type" value="Transcribed_RNA"/>
</dbReference>
<evidence type="ECO:0000313" key="1">
    <source>
        <dbReference type="EMBL" id="MXU84458.1"/>
    </source>
</evidence>
<proteinExistence type="predicted"/>
<dbReference type="AlphaFoldDB" id="A0A6B0TYQ0"/>
<reference evidence="1" key="1">
    <citation type="submission" date="2019-12" db="EMBL/GenBank/DDBJ databases">
        <title>An insight into the sialome of adult female Ixodes ricinus ticks feeding for 6 days.</title>
        <authorList>
            <person name="Perner J."/>
            <person name="Ribeiro J.M.C."/>
        </authorList>
    </citation>
    <scope>NUCLEOTIDE SEQUENCE</scope>
    <source>
        <strain evidence="1">Semi-engorged</strain>
        <tissue evidence="1">Salivary glands</tissue>
    </source>
</reference>
<protein>
    <submittedName>
        <fullName evidence="1">Putative secreted protein</fullName>
    </submittedName>
</protein>